<dbReference type="EMBL" id="JANAVB010007399">
    <property type="protein sequence ID" value="KAJ6843064.1"/>
    <property type="molecule type" value="Genomic_DNA"/>
</dbReference>
<name>A0AAX6ELM3_IRIPA</name>
<comment type="caution">
    <text evidence="2">The sequence shown here is derived from an EMBL/GenBank/DDBJ whole genome shotgun (WGS) entry which is preliminary data.</text>
</comment>
<feature type="compositionally biased region" description="Basic and acidic residues" evidence="1">
    <location>
        <begin position="83"/>
        <end position="101"/>
    </location>
</feature>
<proteinExistence type="predicted"/>
<accession>A0AAX6ELM3</accession>
<dbReference type="GO" id="GO:0016301">
    <property type="term" value="F:kinase activity"/>
    <property type="evidence" value="ECO:0007669"/>
    <property type="project" value="UniProtKB-KW"/>
</dbReference>
<organism evidence="2 4">
    <name type="scientific">Iris pallida</name>
    <name type="common">Sweet iris</name>
    <dbReference type="NCBI Taxonomy" id="29817"/>
    <lineage>
        <taxon>Eukaryota</taxon>
        <taxon>Viridiplantae</taxon>
        <taxon>Streptophyta</taxon>
        <taxon>Embryophyta</taxon>
        <taxon>Tracheophyta</taxon>
        <taxon>Spermatophyta</taxon>
        <taxon>Magnoliopsida</taxon>
        <taxon>Liliopsida</taxon>
        <taxon>Asparagales</taxon>
        <taxon>Iridaceae</taxon>
        <taxon>Iridoideae</taxon>
        <taxon>Irideae</taxon>
        <taxon>Iris</taxon>
    </lineage>
</organism>
<protein>
    <submittedName>
        <fullName evidence="2">Calmodulin-binding receptor-like cytoplasmic kinase 2</fullName>
    </submittedName>
</protein>
<evidence type="ECO:0000256" key="1">
    <source>
        <dbReference type="SAM" id="MobiDB-lite"/>
    </source>
</evidence>
<keyword evidence="2" id="KW-0808">Transferase</keyword>
<gene>
    <name evidence="2" type="ORF">M6B38_185465</name>
    <name evidence="3" type="ORF">M6B38_299965</name>
</gene>
<keyword evidence="2" id="KW-0418">Kinase</keyword>
<sequence length="128" mass="13604">MLNLMLPGCGCAWATNSLLFRIPRPDPPFALPRELPYMLLVEVDDAEEEEEDDRTVFGGGGGCSEGEGLRSSDKSGGGGGRRPKQDPIARAARENGFRLTDEPPTGAAGASMAGGQSWQLTIISEVRI</sequence>
<feature type="region of interest" description="Disordered" evidence="1">
    <location>
        <begin position="48"/>
        <end position="116"/>
    </location>
</feature>
<dbReference type="Proteomes" id="UP001140949">
    <property type="component" value="Unassembled WGS sequence"/>
</dbReference>
<dbReference type="AlphaFoldDB" id="A0AAX6ELM3"/>
<reference evidence="2" key="1">
    <citation type="journal article" date="2023" name="GigaByte">
        <title>Genome assembly of the bearded iris, Iris pallida Lam.</title>
        <authorList>
            <person name="Bruccoleri R.E."/>
            <person name="Oakeley E.J."/>
            <person name="Faust A.M.E."/>
            <person name="Altorfer M."/>
            <person name="Dessus-Babus S."/>
            <person name="Burckhardt D."/>
            <person name="Oertli M."/>
            <person name="Naumann U."/>
            <person name="Petersen F."/>
            <person name="Wong J."/>
        </authorList>
    </citation>
    <scope>NUCLEOTIDE SEQUENCE</scope>
    <source>
        <strain evidence="2">GSM-AAB239-AS_SAM_17_03QT</strain>
    </source>
</reference>
<dbReference type="EMBL" id="JANAVB010035714">
    <property type="protein sequence ID" value="KAJ6804946.1"/>
    <property type="molecule type" value="Genomic_DNA"/>
</dbReference>
<evidence type="ECO:0000313" key="3">
    <source>
        <dbReference type="EMBL" id="KAJ6843064.1"/>
    </source>
</evidence>
<reference evidence="2" key="2">
    <citation type="submission" date="2023-04" db="EMBL/GenBank/DDBJ databases">
        <authorList>
            <person name="Bruccoleri R.E."/>
            <person name="Oakeley E.J."/>
            <person name="Faust A.-M."/>
            <person name="Dessus-Babus S."/>
            <person name="Altorfer M."/>
            <person name="Burckhardt D."/>
            <person name="Oertli M."/>
            <person name="Naumann U."/>
            <person name="Petersen F."/>
            <person name="Wong J."/>
        </authorList>
    </citation>
    <scope>NUCLEOTIDE SEQUENCE</scope>
    <source>
        <strain evidence="2">GSM-AAB239-AS_SAM_17_03QT</strain>
        <tissue evidence="2">Leaf</tissue>
    </source>
</reference>
<evidence type="ECO:0000313" key="2">
    <source>
        <dbReference type="EMBL" id="KAJ6804946.1"/>
    </source>
</evidence>
<feature type="compositionally biased region" description="Low complexity" evidence="1">
    <location>
        <begin position="106"/>
        <end position="115"/>
    </location>
</feature>
<keyword evidence="2" id="KW-0675">Receptor</keyword>
<evidence type="ECO:0000313" key="4">
    <source>
        <dbReference type="Proteomes" id="UP001140949"/>
    </source>
</evidence>
<keyword evidence="4" id="KW-1185">Reference proteome</keyword>